<evidence type="ECO:0000313" key="2">
    <source>
        <dbReference type="Proteomes" id="UP000203240"/>
    </source>
</evidence>
<proteinExistence type="predicted"/>
<keyword evidence="2" id="KW-1185">Reference proteome</keyword>
<gene>
    <name evidence="1" type="ORF">pesp076</name>
</gene>
<reference evidence="1 2" key="1">
    <citation type="journal article" date="2015" name="Genome Announc.">
        <title>A Distinct Group II Alphabaculovirus Isolated from a Peridroma Species.</title>
        <authorList>
            <person name="Rohrmann G.F."/>
            <person name="Erlandson M.A."/>
            <person name="Theilmann D.A."/>
        </authorList>
    </citation>
    <scope>NUCLEOTIDE SEQUENCE [LARGE SCALE GENOMIC DNA]</scope>
    <source>
        <strain evidence="1">GR_167</strain>
    </source>
</reference>
<dbReference type="RefSeq" id="YP_009049902.1">
    <property type="nucleotide sequence ID" value="NC_024625.1"/>
</dbReference>
<evidence type="ECO:0000313" key="1">
    <source>
        <dbReference type="EMBL" id="AIE47804.1"/>
    </source>
</evidence>
<sequence length="233" mass="25909">MPVTLSSLLQSKGLFVLEEESAGVVDLRVIPFLELELHIGVGRVDGDGVGGVAQVRHRAGGRVDETVDHAVRFETAHVHRFFDLVRVEILEDDEHVFELFNVKVAGHAVGRGAGLRRLEQCADEHAIGAHRAVALVHDLVVSERPFSNVDFADFVIAVQDAQRFNPGTVEFDRQLAGVLLHLERIAAFRHAGRRLGQRIHVEFIVAVQKVQHGNDDQYQHYGPNHFEAISMTD</sequence>
<dbReference type="GeneID" id="20003987"/>
<accession>A0A068LKA8</accession>
<dbReference type="EMBL" id="KM009991">
    <property type="protein sequence ID" value="AIE47804.1"/>
    <property type="molecule type" value="Genomic_DNA"/>
</dbReference>
<dbReference type="Proteomes" id="UP000203240">
    <property type="component" value="Segment"/>
</dbReference>
<protein>
    <submittedName>
        <fullName evidence="1">Uncharacterized protein</fullName>
    </submittedName>
</protein>
<name>A0A068LKA8_9ABAC</name>
<organism evidence="1 2">
    <name type="scientific">Peridroma alphabaculovirus</name>
    <dbReference type="NCBI Taxonomy" id="1346829"/>
    <lineage>
        <taxon>Viruses</taxon>
        <taxon>Viruses incertae sedis</taxon>
        <taxon>Naldaviricetes</taxon>
        <taxon>Lefavirales</taxon>
        <taxon>Baculoviridae</taxon>
        <taxon>Alphabaculovirus</taxon>
    </lineage>
</organism>